<feature type="compositionally biased region" description="Low complexity" evidence="1">
    <location>
        <begin position="18"/>
        <end position="28"/>
    </location>
</feature>
<dbReference type="AlphaFoldDB" id="B6U7U7"/>
<feature type="compositionally biased region" description="Gly residues" evidence="1">
    <location>
        <begin position="8"/>
        <end position="17"/>
    </location>
</feature>
<feature type="compositionally biased region" description="Basic and acidic residues" evidence="1">
    <location>
        <begin position="81"/>
        <end position="93"/>
    </location>
</feature>
<organism evidence="2">
    <name type="scientific">Zea mays</name>
    <name type="common">Maize</name>
    <dbReference type="NCBI Taxonomy" id="4577"/>
    <lineage>
        <taxon>Eukaryota</taxon>
        <taxon>Viridiplantae</taxon>
        <taxon>Streptophyta</taxon>
        <taxon>Embryophyta</taxon>
        <taxon>Tracheophyta</taxon>
        <taxon>Spermatophyta</taxon>
        <taxon>Magnoliopsida</taxon>
        <taxon>Liliopsida</taxon>
        <taxon>Poales</taxon>
        <taxon>Poaceae</taxon>
        <taxon>PACMAD clade</taxon>
        <taxon>Panicoideae</taxon>
        <taxon>Andropogonodae</taxon>
        <taxon>Andropogoneae</taxon>
        <taxon>Tripsacinae</taxon>
        <taxon>Zea</taxon>
    </lineage>
</organism>
<feature type="region of interest" description="Disordered" evidence="1">
    <location>
        <begin position="1"/>
        <end position="101"/>
    </location>
</feature>
<sequence length="194" mass="19803">MTVVLGRRGSGSRGGRGVPVAAAAAAAEETTEDGEEHEAEVDDVPAALEADPAAAVPVPSLSASSASRPNRPAAGAAAHRRGQEGQQEQREQEHEDPDLWAPGARRIVVGVGVAGGRVRATARAGRAVVRGGGCRTPPHVALHPISSTASPSLVGRRRRWLAGKKGKARSPYPFCSVTVAVGFLGDFSLAAVAS</sequence>
<reference evidence="2" key="1">
    <citation type="journal article" date="2009" name="Plant Mol. Biol.">
        <title>Insights into corn genes derived from large-scale cDNA sequencing.</title>
        <authorList>
            <person name="Alexandrov N.N."/>
            <person name="Brover V.V."/>
            <person name="Freidin S."/>
            <person name="Troukhan M.E."/>
            <person name="Tatarinova T.V."/>
            <person name="Zhang H."/>
            <person name="Swaller T.J."/>
            <person name="Lu Y.P."/>
            <person name="Bouck J."/>
            <person name="Flavell R.B."/>
            <person name="Feldmann K.A."/>
        </authorList>
    </citation>
    <scope>NUCLEOTIDE SEQUENCE</scope>
</reference>
<evidence type="ECO:0000256" key="1">
    <source>
        <dbReference type="SAM" id="MobiDB-lite"/>
    </source>
</evidence>
<feature type="compositionally biased region" description="Acidic residues" evidence="1">
    <location>
        <begin position="29"/>
        <end position="43"/>
    </location>
</feature>
<feature type="compositionally biased region" description="Low complexity" evidence="1">
    <location>
        <begin position="44"/>
        <end position="77"/>
    </location>
</feature>
<accession>B6U7U7</accession>
<proteinExistence type="evidence at transcript level"/>
<evidence type="ECO:0000313" key="2">
    <source>
        <dbReference type="EMBL" id="ACG45430.1"/>
    </source>
</evidence>
<dbReference type="EMBL" id="EU973312">
    <property type="protein sequence ID" value="ACG45430.1"/>
    <property type="molecule type" value="mRNA"/>
</dbReference>
<name>B6U7U7_MAIZE</name>
<protein>
    <submittedName>
        <fullName evidence="2">Skin secretory protein xP2</fullName>
    </submittedName>
</protein>